<comment type="caution">
    <text evidence="2">The sequence shown here is derived from an EMBL/GenBank/DDBJ whole genome shotgun (WGS) entry which is preliminary data.</text>
</comment>
<keyword evidence="1" id="KW-0472">Membrane</keyword>
<keyword evidence="1" id="KW-0812">Transmembrane</keyword>
<keyword evidence="3" id="KW-1185">Reference proteome</keyword>
<sequence length="53" mass="6025">LKKYQYASRVKNFKLRACVVSMFIIFSDRLVTITLLPLGTLLSKAECNLLHAP</sequence>
<dbReference type="Proteomes" id="UP000095767">
    <property type="component" value="Unassembled WGS sequence"/>
</dbReference>
<feature type="non-terminal residue" evidence="2">
    <location>
        <position position="1"/>
    </location>
</feature>
<accession>A0A1E5VH45</accession>
<feature type="transmembrane region" description="Helical" evidence="1">
    <location>
        <begin position="20"/>
        <end position="42"/>
    </location>
</feature>
<name>A0A1E5VH45_9POAL</name>
<dbReference type="AlphaFoldDB" id="A0A1E5VH45"/>
<protein>
    <submittedName>
        <fullName evidence="2">Uncharacterized protein</fullName>
    </submittedName>
</protein>
<organism evidence="2 3">
    <name type="scientific">Dichanthelium oligosanthes</name>
    <dbReference type="NCBI Taxonomy" id="888268"/>
    <lineage>
        <taxon>Eukaryota</taxon>
        <taxon>Viridiplantae</taxon>
        <taxon>Streptophyta</taxon>
        <taxon>Embryophyta</taxon>
        <taxon>Tracheophyta</taxon>
        <taxon>Spermatophyta</taxon>
        <taxon>Magnoliopsida</taxon>
        <taxon>Liliopsida</taxon>
        <taxon>Poales</taxon>
        <taxon>Poaceae</taxon>
        <taxon>PACMAD clade</taxon>
        <taxon>Panicoideae</taxon>
        <taxon>Panicodae</taxon>
        <taxon>Paniceae</taxon>
        <taxon>Dichantheliinae</taxon>
        <taxon>Dichanthelium</taxon>
    </lineage>
</organism>
<gene>
    <name evidence="2" type="ORF">BAE44_0014550</name>
</gene>
<evidence type="ECO:0000313" key="2">
    <source>
        <dbReference type="EMBL" id="OEL24431.1"/>
    </source>
</evidence>
<proteinExistence type="predicted"/>
<evidence type="ECO:0000313" key="3">
    <source>
        <dbReference type="Proteomes" id="UP000095767"/>
    </source>
</evidence>
<evidence type="ECO:0000256" key="1">
    <source>
        <dbReference type="SAM" id="Phobius"/>
    </source>
</evidence>
<reference evidence="2 3" key="1">
    <citation type="submission" date="2016-09" db="EMBL/GenBank/DDBJ databases">
        <title>The draft genome of Dichanthelium oligosanthes: A C3 panicoid grass species.</title>
        <authorList>
            <person name="Studer A.J."/>
            <person name="Schnable J.C."/>
            <person name="Brutnell T.P."/>
        </authorList>
    </citation>
    <scope>NUCLEOTIDE SEQUENCE [LARGE SCALE GENOMIC DNA]</scope>
    <source>
        <strain evidence="3">cv. Kellogg 1175</strain>
        <tissue evidence="2">Leaf</tissue>
    </source>
</reference>
<dbReference type="EMBL" id="LWDX02039713">
    <property type="protein sequence ID" value="OEL24431.1"/>
    <property type="molecule type" value="Genomic_DNA"/>
</dbReference>
<keyword evidence="1" id="KW-1133">Transmembrane helix</keyword>